<reference evidence="1" key="1">
    <citation type="submission" date="2018-02" db="EMBL/GenBank/DDBJ databases">
        <title>Rhizophora mucronata_Transcriptome.</title>
        <authorList>
            <person name="Meera S.P."/>
            <person name="Sreeshan A."/>
            <person name="Augustine A."/>
        </authorList>
    </citation>
    <scope>NUCLEOTIDE SEQUENCE</scope>
    <source>
        <tissue evidence="1">Leaf</tissue>
    </source>
</reference>
<dbReference type="EMBL" id="GGEC01085330">
    <property type="protein sequence ID" value="MBX65814.1"/>
    <property type="molecule type" value="Transcribed_RNA"/>
</dbReference>
<proteinExistence type="predicted"/>
<name>A0A2P2QFZ1_RHIMU</name>
<dbReference type="AlphaFoldDB" id="A0A2P2QFZ1"/>
<sequence length="26" mass="3044">MCFLNGTIYRDVISTIKRQENKEVGQ</sequence>
<organism evidence="1">
    <name type="scientific">Rhizophora mucronata</name>
    <name type="common">Asiatic mangrove</name>
    <dbReference type="NCBI Taxonomy" id="61149"/>
    <lineage>
        <taxon>Eukaryota</taxon>
        <taxon>Viridiplantae</taxon>
        <taxon>Streptophyta</taxon>
        <taxon>Embryophyta</taxon>
        <taxon>Tracheophyta</taxon>
        <taxon>Spermatophyta</taxon>
        <taxon>Magnoliopsida</taxon>
        <taxon>eudicotyledons</taxon>
        <taxon>Gunneridae</taxon>
        <taxon>Pentapetalae</taxon>
        <taxon>rosids</taxon>
        <taxon>fabids</taxon>
        <taxon>Malpighiales</taxon>
        <taxon>Rhizophoraceae</taxon>
        <taxon>Rhizophora</taxon>
    </lineage>
</organism>
<accession>A0A2P2QFZ1</accession>
<evidence type="ECO:0000313" key="1">
    <source>
        <dbReference type="EMBL" id="MBX65814.1"/>
    </source>
</evidence>
<protein>
    <submittedName>
        <fullName evidence="1">Uncharacterized protein</fullName>
    </submittedName>
</protein>